<evidence type="ECO:0000256" key="17">
    <source>
        <dbReference type="ARBA" id="ARBA00079196"/>
    </source>
</evidence>
<dbReference type="PROSITE" id="PS50873">
    <property type="entry name" value="PEROXIDASE_4"/>
    <property type="match status" value="1"/>
</dbReference>
<feature type="compositionally biased region" description="Basic and acidic residues" evidence="20">
    <location>
        <begin position="388"/>
        <end position="405"/>
    </location>
</feature>
<evidence type="ECO:0000256" key="8">
    <source>
        <dbReference type="ARBA" id="ARBA00022771"/>
    </source>
</evidence>
<dbReference type="GeneTree" id="ENSGT00940000162111"/>
<dbReference type="GeneID" id="104680881"/>
<dbReference type="GO" id="GO:0004601">
    <property type="term" value="F:peroxidase activity"/>
    <property type="evidence" value="ECO:0007669"/>
    <property type="project" value="InterPro"/>
</dbReference>
<dbReference type="RefSeq" id="XP_010385266.1">
    <property type="nucleotide sequence ID" value="XM_010386964.2"/>
</dbReference>
<dbReference type="InterPro" id="IPR002016">
    <property type="entry name" value="Haem_peroxidase"/>
</dbReference>
<evidence type="ECO:0000256" key="7">
    <source>
        <dbReference type="ARBA" id="ARBA00022737"/>
    </source>
</evidence>
<dbReference type="Ensembl" id="ENSRROT00000067985.1">
    <property type="protein sequence ID" value="ENSRROP00000043474.1"/>
    <property type="gene ID" value="ENSRROG00000044784.1"/>
</dbReference>
<keyword evidence="9" id="KW-0862">Zinc</keyword>
<dbReference type="KEGG" id="rro:104680881"/>
<evidence type="ECO:0000259" key="24">
    <source>
        <dbReference type="PROSITE" id="PS50873"/>
    </source>
</evidence>
<evidence type="ECO:0000313" key="26">
    <source>
        <dbReference type="Proteomes" id="UP000233200"/>
    </source>
</evidence>
<dbReference type="STRING" id="61622.ENSRROP00000043474"/>
<reference evidence="25" key="2">
    <citation type="submission" date="2025-09" db="UniProtKB">
        <authorList>
            <consortium name="Ensembl"/>
        </authorList>
    </citation>
    <scope>IDENTIFICATION</scope>
</reference>
<dbReference type="Pfam" id="PF01352">
    <property type="entry name" value="KRAB"/>
    <property type="match status" value="2"/>
</dbReference>
<dbReference type="CDD" id="cd07765">
    <property type="entry name" value="KRAB_A-box"/>
    <property type="match status" value="2"/>
</dbReference>
<evidence type="ECO:0000256" key="15">
    <source>
        <dbReference type="ARBA" id="ARBA00063015"/>
    </source>
</evidence>
<feature type="compositionally biased region" description="Polar residues" evidence="20">
    <location>
        <begin position="406"/>
        <end position="415"/>
    </location>
</feature>
<dbReference type="InterPro" id="IPR013087">
    <property type="entry name" value="Znf_C2H2_type"/>
</dbReference>
<dbReference type="Gene3D" id="1.10.4020.10">
    <property type="entry name" value="DNA breaking-rejoining enzymes"/>
    <property type="match status" value="1"/>
</dbReference>
<dbReference type="PANTHER" id="PTHR24381">
    <property type="entry name" value="ZINC FINGER PROTEIN"/>
    <property type="match status" value="1"/>
</dbReference>
<comment type="function">
    <text evidence="14">Probable transcription repressor. Specifically binds to the 3'-end of zinc-finger coding genes and recruiting chromatin-modifying proteins such as SETDB1 and TRIM28/KAP1, leading to transcription repression. The SETDB1-TRIM28-ZNF274 complex may play a role in recruiting ATRX to the 3'-exons of zinc-finger coding genes with atypical chromatin signatures to establish or maintain/protect H3K9me3 at these transcriptionally active regions.</text>
</comment>
<evidence type="ECO:0000256" key="20">
    <source>
        <dbReference type="SAM" id="MobiDB-lite"/>
    </source>
</evidence>
<dbReference type="PROSITE" id="PS50157">
    <property type="entry name" value="ZINC_FINGER_C2H2_2"/>
    <property type="match status" value="5"/>
</dbReference>
<dbReference type="PROSITE" id="PS50805">
    <property type="entry name" value="KRAB"/>
    <property type="match status" value="2"/>
</dbReference>
<dbReference type="PROSITE" id="PS00028">
    <property type="entry name" value="ZINC_FINGER_C2H2_1"/>
    <property type="match status" value="5"/>
</dbReference>
<feature type="domain" description="KRAB" evidence="23">
    <location>
        <begin position="288"/>
        <end position="361"/>
    </location>
</feature>
<evidence type="ECO:0000256" key="1">
    <source>
        <dbReference type="ARBA" id="ARBA00004496"/>
    </source>
</evidence>
<evidence type="ECO:0000256" key="3">
    <source>
        <dbReference type="ARBA" id="ARBA00006991"/>
    </source>
</evidence>
<evidence type="ECO:0000256" key="11">
    <source>
        <dbReference type="ARBA" id="ARBA00023125"/>
    </source>
</evidence>
<protein>
    <recommendedName>
        <fullName evidence="16">Neurotrophin receptor-interacting factor homolog</fullName>
    </recommendedName>
    <alternativeName>
        <fullName evidence="17">Zinc finger protein 274</fullName>
    </alternativeName>
</protein>
<evidence type="ECO:0000256" key="5">
    <source>
        <dbReference type="ARBA" id="ARBA00022491"/>
    </source>
</evidence>
<dbReference type="GO" id="GO:0005730">
    <property type="term" value="C:nucleolus"/>
    <property type="evidence" value="ECO:0007669"/>
    <property type="project" value="UniProtKB-SubCell"/>
</dbReference>
<dbReference type="OrthoDB" id="6077919at2759"/>
<evidence type="ECO:0000256" key="10">
    <source>
        <dbReference type="ARBA" id="ARBA00023015"/>
    </source>
</evidence>
<dbReference type="GO" id="GO:0006979">
    <property type="term" value="P:response to oxidative stress"/>
    <property type="evidence" value="ECO:0007669"/>
    <property type="project" value="InterPro"/>
</dbReference>
<feature type="domain" description="SCAN box" evidence="22">
    <location>
        <begin position="161"/>
        <end position="239"/>
    </location>
</feature>
<dbReference type="FunFam" id="1.10.4020.10:FF:000001">
    <property type="entry name" value="zinc finger protein 263 isoform X1"/>
    <property type="match status" value="1"/>
</dbReference>
<dbReference type="Pfam" id="PF00096">
    <property type="entry name" value="zf-C2H2"/>
    <property type="match status" value="5"/>
</dbReference>
<proteinExistence type="inferred from homology"/>
<evidence type="ECO:0000256" key="19">
    <source>
        <dbReference type="PROSITE-ProRule" id="PRU00187"/>
    </source>
</evidence>
<feature type="region of interest" description="Disordered" evidence="20">
    <location>
        <begin position="387"/>
        <end position="415"/>
    </location>
</feature>
<evidence type="ECO:0000256" key="16">
    <source>
        <dbReference type="ARBA" id="ARBA00073976"/>
    </source>
</evidence>
<keyword evidence="26" id="KW-1185">Reference proteome</keyword>
<evidence type="ECO:0000256" key="6">
    <source>
        <dbReference type="ARBA" id="ARBA00022723"/>
    </source>
</evidence>
<feature type="compositionally biased region" description="Basic residues" evidence="20">
    <location>
        <begin position="637"/>
        <end position="654"/>
    </location>
</feature>
<keyword evidence="11" id="KW-0238">DNA-binding</keyword>
<dbReference type="GO" id="GO:0000977">
    <property type="term" value="F:RNA polymerase II transcription regulatory region sequence-specific DNA binding"/>
    <property type="evidence" value="ECO:0007669"/>
    <property type="project" value="TreeGrafter"/>
</dbReference>
<feature type="domain" description="C2H2-type" evidence="21">
    <location>
        <begin position="536"/>
        <end position="563"/>
    </location>
</feature>
<dbReference type="SMART" id="SM00431">
    <property type="entry name" value="SCAN"/>
    <property type="match status" value="1"/>
</dbReference>
<dbReference type="GO" id="GO:0003682">
    <property type="term" value="F:chromatin binding"/>
    <property type="evidence" value="ECO:0007669"/>
    <property type="project" value="Ensembl"/>
</dbReference>
<evidence type="ECO:0000259" key="21">
    <source>
        <dbReference type="PROSITE" id="PS50157"/>
    </source>
</evidence>
<dbReference type="AlphaFoldDB" id="A0A2K6RR07"/>
<dbReference type="SUPFAM" id="SSF57667">
    <property type="entry name" value="beta-beta-alpha zinc fingers"/>
    <property type="match status" value="3"/>
</dbReference>
<dbReference type="GO" id="GO:0005737">
    <property type="term" value="C:cytoplasm"/>
    <property type="evidence" value="ECO:0007669"/>
    <property type="project" value="UniProtKB-SubCell"/>
</dbReference>
<dbReference type="SMART" id="SM00355">
    <property type="entry name" value="ZnF_C2H2"/>
    <property type="match status" value="5"/>
</dbReference>
<evidence type="ECO:0000256" key="4">
    <source>
        <dbReference type="ARBA" id="ARBA00022490"/>
    </source>
</evidence>
<evidence type="ECO:0000259" key="22">
    <source>
        <dbReference type="PROSITE" id="PS50804"/>
    </source>
</evidence>
<evidence type="ECO:0000256" key="14">
    <source>
        <dbReference type="ARBA" id="ARBA00060250"/>
    </source>
</evidence>
<feature type="compositionally biased region" description="Basic residues" evidence="20">
    <location>
        <begin position="460"/>
        <end position="471"/>
    </location>
</feature>
<comment type="subunit">
    <text evidence="15">Interacts with SETDB1 and TRIM28/KAP1. Interacts with ATRX. Forms a complex with ATRX, SETDB1 and TRIM28.</text>
</comment>
<evidence type="ECO:0000256" key="13">
    <source>
        <dbReference type="ARBA" id="ARBA00023242"/>
    </source>
</evidence>
<dbReference type="FunFam" id="3.30.160.60:FF:001712">
    <property type="entry name" value="Neurotrophin receptor-interacting factor homolog"/>
    <property type="match status" value="1"/>
</dbReference>
<comment type="subcellular location">
    <subcellularLocation>
        <location evidence="1">Cytoplasm</location>
    </subcellularLocation>
    <subcellularLocation>
        <location evidence="2">Nucleus</location>
        <location evidence="2">Nucleolus</location>
    </subcellularLocation>
</comment>
<dbReference type="GO" id="GO:0008270">
    <property type="term" value="F:zinc ion binding"/>
    <property type="evidence" value="ECO:0007669"/>
    <property type="project" value="UniProtKB-KW"/>
</dbReference>
<dbReference type="InterPro" id="IPR003309">
    <property type="entry name" value="SCAN_dom"/>
</dbReference>
<dbReference type="GO" id="GO:0000981">
    <property type="term" value="F:DNA-binding transcription factor activity, RNA polymerase II-specific"/>
    <property type="evidence" value="ECO:0007669"/>
    <property type="project" value="TreeGrafter"/>
</dbReference>
<dbReference type="SUPFAM" id="SSF47353">
    <property type="entry name" value="Retrovirus capsid dimerization domain-like"/>
    <property type="match status" value="1"/>
</dbReference>
<feature type="region of interest" description="Disordered" evidence="20">
    <location>
        <begin position="340"/>
        <end position="360"/>
    </location>
</feature>
<feature type="region of interest" description="Disordered" evidence="20">
    <location>
        <begin position="633"/>
        <end position="654"/>
    </location>
</feature>
<dbReference type="GO" id="GO:0020037">
    <property type="term" value="F:heme binding"/>
    <property type="evidence" value="ECO:0007669"/>
    <property type="project" value="InterPro"/>
</dbReference>
<keyword evidence="8 18" id="KW-0863">Zinc-finger</keyword>
<dbReference type="FunFam" id="3.30.160.60:FF:000295">
    <property type="entry name" value="zinc finger protein 19"/>
    <property type="match status" value="1"/>
</dbReference>
<evidence type="ECO:0000256" key="18">
    <source>
        <dbReference type="PROSITE-ProRule" id="PRU00042"/>
    </source>
</evidence>
<dbReference type="PANTHER" id="PTHR24381:SF390">
    <property type="entry name" value="ZINC FINGER PROTEIN 37 HOMOLOG"/>
    <property type="match status" value="1"/>
</dbReference>
<feature type="domain" description="C2H2-type" evidence="21">
    <location>
        <begin position="592"/>
        <end position="619"/>
    </location>
</feature>
<feature type="domain" description="C2H2-type" evidence="21">
    <location>
        <begin position="620"/>
        <end position="647"/>
    </location>
</feature>
<dbReference type="PROSITE" id="PS50804">
    <property type="entry name" value="SCAN_BOX"/>
    <property type="match status" value="1"/>
</dbReference>
<feature type="domain" description="C2H2-type" evidence="21">
    <location>
        <begin position="508"/>
        <end position="535"/>
    </location>
</feature>
<dbReference type="CDD" id="cd07936">
    <property type="entry name" value="SCAN"/>
    <property type="match status" value="1"/>
</dbReference>
<gene>
    <name evidence="25" type="primary">ZNF274</name>
</gene>
<evidence type="ECO:0000313" key="25">
    <source>
        <dbReference type="Ensembl" id="ENSRROP00000043474.1"/>
    </source>
</evidence>
<feature type="domain" description="C2H2-type" evidence="21">
    <location>
        <begin position="564"/>
        <end position="591"/>
    </location>
</feature>
<evidence type="ECO:0000259" key="23">
    <source>
        <dbReference type="PROSITE" id="PS50805"/>
    </source>
</evidence>
<dbReference type="FunFam" id="3.30.160.60:FF:000965">
    <property type="entry name" value="Neurotrophin receptor-interacting factor homolog"/>
    <property type="match status" value="1"/>
</dbReference>
<keyword evidence="7" id="KW-0677">Repeat</keyword>
<dbReference type="SUPFAM" id="SSF109640">
    <property type="entry name" value="KRAB domain (Kruppel-associated box)"/>
    <property type="match status" value="2"/>
</dbReference>
<evidence type="ECO:0000256" key="9">
    <source>
        <dbReference type="ARBA" id="ARBA00022833"/>
    </source>
</evidence>
<dbReference type="GO" id="GO:0006338">
    <property type="term" value="P:chromatin remodeling"/>
    <property type="evidence" value="ECO:0007669"/>
    <property type="project" value="Ensembl"/>
</dbReference>
<feature type="compositionally biased region" description="Basic and acidic residues" evidence="20">
    <location>
        <begin position="472"/>
        <end position="484"/>
    </location>
</feature>
<comment type="similarity">
    <text evidence="3">Belongs to the krueppel C2H2-type zinc-finger protein family.</text>
</comment>
<keyword evidence="12" id="KW-0804">Transcription</keyword>
<name>A0A2K6RR07_RHIRO</name>
<dbReference type="InterPro" id="IPR038269">
    <property type="entry name" value="SCAN_sf"/>
</dbReference>
<keyword evidence="13 19" id="KW-0539">Nucleus</keyword>
<evidence type="ECO:0000256" key="12">
    <source>
        <dbReference type="ARBA" id="ARBA00023163"/>
    </source>
</evidence>
<dbReference type="Pfam" id="PF02023">
    <property type="entry name" value="SCAN"/>
    <property type="match status" value="1"/>
</dbReference>
<feature type="region of interest" description="Disordered" evidence="20">
    <location>
        <begin position="456"/>
        <end position="486"/>
    </location>
</feature>
<keyword evidence="5" id="KW-0678">Repressor</keyword>
<dbReference type="Gene3D" id="3.30.160.60">
    <property type="entry name" value="Classic Zinc Finger"/>
    <property type="match status" value="5"/>
</dbReference>
<dbReference type="Proteomes" id="UP000233200">
    <property type="component" value="Unplaced"/>
</dbReference>
<feature type="region of interest" description="Disordered" evidence="20">
    <location>
        <begin position="136"/>
        <end position="160"/>
    </location>
</feature>
<feature type="domain" description="KRAB" evidence="23">
    <location>
        <begin position="14"/>
        <end position="85"/>
    </location>
</feature>
<accession>A0A2K6RR07</accession>
<keyword evidence="4" id="KW-0963">Cytoplasm</keyword>
<feature type="domain" description="Plant heme peroxidase family profile" evidence="24">
    <location>
        <begin position="216"/>
        <end position="524"/>
    </location>
</feature>
<dbReference type="Gene3D" id="6.10.140.140">
    <property type="match status" value="2"/>
</dbReference>
<sequence>MASRLPTAWSCEPVIFEDVTLGFTPEEWGLLDLKQKSLYREVMLENYRNLVSVEHQLSKPDVVSQLEEAEDFWPVERGIPQDTIPEYPELQLDPKLDPLPAESPLMNIEVVEVLTLNQEVAGPRNAQIQALYAEDGSLSPDAPSEQVQQQGKHPGDPEAARQRFRKFRYKDMTGPREALDQLRELCHQWLQPEARSKEQILELLVLEQFLGALPVKLRTWVESQHPENCQEVVALVEGVTWISEEEVLPAGQPAEGTTCCLEVTAQQEEKQKEDAAICPVTVLPEEPVTFQDVAVDFSREEWGLLGPTQRTEYRDVMLETFGHLVSVGWETTLENKELAPNSDIPEEEPAPSLKVQESSRDCALSSTLEDTLQGGVQEVQETVLKQVESTREKDLPQKKHFDNHESQANSGTLDTNQVSLQKIDSVESQANNGALNTNQVLLQKIPPRKQLRKCDSQAKSMKHSSRVKIHQKSYERQKAKEGNGCRKTFSRSAKQITFIRIHKGSQVCRCSECGKIFRNPRYFSVHKKIHTGERPYVCQACGKGFVQSSSLTQHQRVHSGERPFECQECGRTFNDRSAISQHLRTHTGAKPYKCQDCGKAFRQSSHLIRHQRTHTGERPYACNKCGKAFTQSSHLIGHQRTHNRTKRKKKQPTS</sequence>
<keyword evidence="6" id="KW-0479">Metal-binding</keyword>
<dbReference type="SMART" id="SM00349">
    <property type="entry name" value="KRAB"/>
    <property type="match status" value="2"/>
</dbReference>
<reference evidence="25" key="1">
    <citation type="submission" date="2025-08" db="UniProtKB">
        <authorList>
            <consortium name="Ensembl"/>
        </authorList>
    </citation>
    <scope>IDENTIFICATION</scope>
</reference>
<dbReference type="FunFam" id="3.30.160.60:FF:001429">
    <property type="entry name" value="neurotrophin receptor-interacting factor homolog"/>
    <property type="match status" value="1"/>
</dbReference>
<dbReference type="RefSeq" id="XP_030768776.1">
    <property type="nucleotide sequence ID" value="XM_030912916.1"/>
</dbReference>
<dbReference type="FunFam" id="3.30.160.60:FF:000212">
    <property type="entry name" value="zinc finger protein 382 isoform X2"/>
    <property type="match status" value="1"/>
</dbReference>
<evidence type="ECO:0000256" key="2">
    <source>
        <dbReference type="ARBA" id="ARBA00004604"/>
    </source>
</evidence>
<dbReference type="InterPro" id="IPR036051">
    <property type="entry name" value="KRAB_dom_sf"/>
</dbReference>
<organism evidence="25 26">
    <name type="scientific">Rhinopithecus roxellana</name>
    <name type="common">Golden snub-nosed monkey</name>
    <name type="synonym">Pygathrix roxellana</name>
    <dbReference type="NCBI Taxonomy" id="61622"/>
    <lineage>
        <taxon>Eukaryota</taxon>
        <taxon>Metazoa</taxon>
        <taxon>Chordata</taxon>
        <taxon>Craniata</taxon>
        <taxon>Vertebrata</taxon>
        <taxon>Euteleostomi</taxon>
        <taxon>Mammalia</taxon>
        <taxon>Eutheria</taxon>
        <taxon>Euarchontoglires</taxon>
        <taxon>Primates</taxon>
        <taxon>Haplorrhini</taxon>
        <taxon>Catarrhini</taxon>
        <taxon>Cercopithecidae</taxon>
        <taxon>Colobinae</taxon>
        <taxon>Rhinopithecus</taxon>
    </lineage>
</organism>
<dbReference type="InterPro" id="IPR036236">
    <property type="entry name" value="Znf_C2H2_sf"/>
</dbReference>
<keyword evidence="10" id="KW-0805">Transcription regulation</keyword>
<dbReference type="InterPro" id="IPR001909">
    <property type="entry name" value="KRAB"/>
</dbReference>
<dbReference type="CTD" id="10782"/>